<organism evidence="9 10">
    <name type="scientific">Rhodococcus wratislaviensis</name>
    <name type="common">Tsukamurella wratislaviensis</name>
    <dbReference type="NCBI Taxonomy" id="44752"/>
    <lineage>
        <taxon>Bacteria</taxon>
        <taxon>Bacillati</taxon>
        <taxon>Actinomycetota</taxon>
        <taxon>Actinomycetes</taxon>
        <taxon>Mycobacteriales</taxon>
        <taxon>Nocardiaceae</taxon>
        <taxon>Rhodococcus</taxon>
    </lineage>
</organism>
<name>A0A402C3V9_RHOWR</name>
<protein>
    <recommendedName>
        <fullName evidence="8">Dynamin N-terminal domain-containing protein</fullName>
    </recommendedName>
</protein>
<dbReference type="AlphaFoldDB" id="A0A402C3V9"/>
<keyword evidence="4" id="KW-0342">GTP-binding</keyword>
<comment type="subcellular location">
    <subcellularLocation>
        <location evidence="1">Membrane</location>
    </subcellularLocation>
</comment>
<keyword evidence="3" id="KW-0378">Hydrolase</keyword>
<dbReference type="EMBL" id="BHYM01000017">
    <property type="protein sequence ID" value="GCE38232.1"/>
    <property type="molecule type" value="Genomic_DNA"/>
</dbReference>
<accession>A0A402C3V9</accession>
<dbReference type="PANTHER" id="PTHR10465:SF0">
    <property type="entry name" value="SARCALUMENIN"/>
    <property type="match status" value="1"/>
</dbReference>
<evidence type="ECO:0000256" key="7">
    <source>
        <dbReference type="SAM" id="Phobius"/>
    </source>
</evidence>
<dbReference type="GO" id="GO:0003924">
    <property type="term" value="F:GTPase activity"/>
    <property type="evidence" value="ECO:0007669"/>
    <property type="project" value="InterPro"/>
</dbReference>
<dbReference type="InterPro" id="IPR045063">
    <property type="entry name" value="Dynamin_N"/>
</dbReference>
<evidence type="ECO:0000256" key="1">
    <source>
        <dbReference type="ARBA" id="ARBA00004370"/>
    </source>
</evidence>
<dbReference type="Proteomes" id="UP000287519">
    <property type="component" value="Unassembled WGS sequence"/>
</dbReference>
<dbReference type="RefSeq" id="WP_225858009.1">
    <property type="nucleotide sequence ID" value="NZ_BHYM01000017.1"/>
</dbReference>
<proteinExistence type="predicted"/>
<comment type="caution">
    <text evidence="9">The sequence shown here is derived from an EMBL/GenBank/DDBJ whole genome shotgun (WGS) entry which is preliminary data.</text>
</comment>
<evidence type="ECO:0000256" key="4">
    <source>
        <dbReference type="ARBA" id="ARBA00023134"/>
    </source>
</evidence>
<feature type="transmembrane region" description="Helical" evidence="7">
    <location>
        <begin position="521"/>
        <end position="549"/>
    </location>
</feature>
<dbReference type="GO" id="GO:0008053">
    <property type="term" value="P:mitochondrial fusion"/>
    <property type="evidence" value="ECO:0007669"/>
    <property type="project" value="TreeGrafter"/>
</dbReference>
<dbReference type="InterPro" id="IPR027094">
    <property type="entry name" value="Mitofusin_fam"/>
</dbReference>
<sequence length="657" mass="71019">MTANVYAAAIGCRRTRTGLDFGAEVTTQGGERVVGAVQGAPSAPAAAVASPAAPAGTAEAQARTALEHAAKILRPYGFDATADLAEQKAARTQQTRTVVVVGEVKRGKSSLVNALVGRRDASPVGVDVTTSTTISFAAATPEHPAGTAELLFPGTSEQIPHHQLADWVTVDGRHARDARVEVLPTRAIVPVESNALGDVTVIDTPGVGGLDPSYSQLAVHSAQQACVLVVVCDASTPLTAPEMAFIQDAAATVDSLVVAVTKTDKNLRRWKPIVEENRKLLQQHLHRTVPVIGVSSLRAVVAAEMPAGPERQRAEQASGITALRAEIGQRLDVAEHLPVVDGLRTALGGMRKILDKIGTELAAAEGSEDVIPDLTAELEKLQSLKDHSQQWEQYLQRDLTLIRQKATDELDRQLDEIRTKWTNRVNKNGMEVLRRNPQKFTAEMETDLHRAMAAAMNLFFEQMYTVIVSPRFDSEVVWNEIYHQIMATIADRRIETAQVGSKRHGLLDPSMLTMGVMGSSMIGGLIGVSSVIGVGVVVGAVWVGVNLGFRAMRSGKTNLLTWLRETIGTTKTTTARLLESATALSRPEIVIRYREHLRTRMEELQTQVTDAKETARQDAATREKTIKRLSNNQRVVTARCAEVENVIARLTSSSQGV</sequence>
<keyword evidence="2" id="KW-0547">Nucleotide-binding</keyword>
<evidence type="ECO:0000259" key="8">
    <source>
        <dbReference type="Pfam" id="PF00350"/>
    </source>
</evidence>
<evidence type="ECO:0000313" key="9">
    <source>
        <dbReference type="EMBL" id="GCE38232.1"/>
    </source>
</evidence>
<dbReference type="GO" id="GO:0016020">
    <property type="term" value="C:membrane"/>
    <property type="evidence" value="ECO:0007669"/>
    <property type="project" value="UniProtKB-SubCell"/>
</dbReference>
<evidence type="ECO:0000256" key="6">
    <source>
        <dbReference type="SAM" id="Coils"/>
    </source>
</evidence>
<dbReference type="Gene3D" id="3.40.50.300">
    <property type="entry name" value="P-loop containing nucleotide triphosphate hydrolases"/>
    <property type="match status" value="1"/>
</dbReference>
<feature type="domain" description="Dynamin N-terminal" evidence="8">
    <location>
        <begin position="98"/>
        <end position="258"/>
    </location>
</feature>
<evidence type="ECO:0000256" key="3">
    <source>
        <dbReference type="ARBA" id="ARBA00022801"/>
    </source>
</evidence>
<feature type="coiled-coil region" evidence="6">
    <location>
        <begin position="594"/>
        <end position="632"/>
    </location>
</feature>
<keyword evidence="6" id="KW-0175">Coiled coil</keyword>
<reference evidence="9 10" key="1">
    <citation type="submission" date="2018-11" db="EMBL/GenBank/DDBJ databases">
        <title>Microbial catabolism of amino acid.</title>
        <authorList>
            <person name="Hibi M."/>
            <person name="Ogawa J."/>
        </authorList>
    </citation>
    <scope>NUCLEOTIDE SEQUENCE [LARGE SCALE GENOMIC DNA]</scope>
    <source>
        <strain evidence="9 10">C31-06</strain>
    </source>
</reference>
<dbReference type="Pfam" id="PF00350">
    <property type="entry name" value="Dynamin_N"/>
    <property type="match status" value="1"/>
</dbReference>
<dbReference type="PANTHER" id="PTHR10465">
    <property type="entry name" value="TRANSMEMBRANE GTPASE FZO1"/>
    <property type="match status" value="1"/>
</dbReference>
<evidence type="ECO:0000256" key="5">
    <source>
        <dbReference type="ARBA" id="ARBA00023136"/>
    </source>
</evidence>
<evidence type="ECO:0000313" key="10">
    <source>
        <dbReference type="Proteomes" id="UP000287519"/>
    </source>
</evidence>
<dbReference type="SUPFAM" id="SSF52540">
    <property type="entry name" value="P-loop containing nucleoside triphosphate hydrolases"/>
    <property type="match status" value="1"/>
</dbReference>
<dbReference type="InterPro" id="IPR027417">
    <property type="entry name" value="P-loop_NTPase"/>
</dbReference>
<gene>
    <name evidence="9" type="ORF">Rhow_001271</name>
</gene>
<evidence type="ECO:0000256" key="2">
    <source>
        <dbReference type="ARBA" id="ARBA00022741"/>
    </source>
</evidence>
<keyword evidence="7" id="KW-1133">Transmembrane helix</keyword>
<dbReference type="GO" id="GO:0005525">
    <property type="term" value="F:GTP binding"/>
    <property type="evidence" value="ECO:0007669"/>
    <property type="project" value="UniProtKB-KW"/>
</dbReference>
<keyword evidence="7" id="KW-0812">Transmembrane</keyword>
<keyword evidence="5 7" id="KW-0472">Membrane</keyword>
<keyword evidence="10" id="KW-1185">Reference proteome</keyword>